<dbReference type="CDD" id="cd09920">
    <property type="entry name" value="SH2_Cbl-b_TKB"/>
    <property type="match status" value="1"/>
</dbReference>
<dbReference type="Pfam" id="PF02762">
    <property type="entry name" value="Cbl_N3"/>
    <property type="match status" value="1"/>
</dbReference>
<protein>
    <recommendedName>
        <fullName evidence="6">E3 ubiquitin-protein ligase CBL</fullName>
        <ecNumber evidence="6">2.3.2.27</ecNumber>
    </recommendedName>
</protein>
<dbReference type="SUPFAM" id="SSF57850">
    <property type="entry name" value="RING/U-box"/>
    <property type="match status" value="1"/>
</dbReference>
<dbReference type="Gene3D" id="1.20.930.20">
    <property type="entry name" value="Adaptor protein Cbl, N-terminal domain"/>
    <property type="match status" value="1"/>
</dbReference>
<evidence type="ECO:0000259" key="8">
    <source>
        <dbReference type="PROSITE" id="PS50089"/>
    </source>
</evidence>
<feature type="domain" description="RING-type" evidence="8">
    <location>
        <begin position="347"/>
        <end position="386"/>
    </location>
</feature>
<dbReference type="FunFam" id="3.30.505.10:FF:000007">
    <property type="entry name" value="E3 ubiquitin-protein ligase CBL"/>
    <property type="match status" value="1"/>
</dbReference>
<dbReference type="EC" id="2.3.2.27" evidence="6"/>
<feature type="compositionally biased region" description="Polar residues" evidence="7">
    <location>
        <begin position="575"/>
        <end position="614"/>
    </location>
</feature>
<evidence type="ECO:0000256" key="4">
    <source>
        <dbReference type="ARBA" id="ARBA00022837"/>
    </source>
</evidence>
<comment type="caution">
    <text evidence="10">The sequence shown here is derived from an EMBL/GenBank/DDBJ whole genome shotgun (WGS) entry which is preliminary data.</text>
</comment>
<feature type="domain" description="Cbl-PTB" evidence="9">
    <location>
        <begin position="13"/>
        <end position="317"/>
    </location>
</feature>
<dbReference type="SUPFAM" id="SSF47668">
    <property type="entry name" value="N-terminal domain of cbl (N-cbl)"/>
    <property type="match status" value="1"/>
</dbReference>
<dbReference type="Gene3D" id="3.30.40.10">
    <property type="entry name" value="Zinc/RING finger domain, C3HC4 (zinc finger)"/>
    <property type="match status" value="1"/>
</dbReference>
<accession>A0AAV7PZC6</accession>
<feature type="region of interest" description="Disordered" evidence="7">
    <location>
        <begin position="560"/>
        <end position="640"/>
    </location>
</feature>
<keyword evidence="4 6" id="KW-0106">Calcium</keyword>
<reference evidence="10" key="1">
    <citation type="journal article" date="2022" name="bioRxiv">
        <title>Sequencing and chromosome-scale assembly of the giantPleurodeles waltlgenome.</title>
        <authorList>
            <person name="Brown T."/>
            <person name="Elewa A."/>
            <person name="Iarovenko S."/>
            <person name="Subramanian E."/>
            <person name="Araus A.J."/>
            <person name="Petzold A."/>
            <person name="Susuki M."/>
            <person name="Suzuki K.-i.T."/>
            <person name="Hayashi T."/>
            <person name="Toyoda A."/>
            <person name="Oliveira C."/>
            <person name="Osipova E."/>
            <person name="Leigh N.D."/>
            <person name="Simon A."/>
            <person name="Yun M.H."/>
        </authorList>
    </citation>
    <scope>NUCLEOTIDE SEQUENCE</scope>
    <source>
        <strain evidence="10">20211129_DDA</strain>
        <tissue evidence="10">Liver</tissue>
    </source>
</reference>
<dbReference type="InterPro" id="IPR011992">
    <property type="entry name" value="EF-hand-dom_pair"/>
</dbReference>
<gene>
    <name evidence="10" type="ORF">NDU88_011614</name>
</gene>
<organism evidence="10 11">
    <name type="scientific">Pleurodeles waltl</name>
    <name type="common">Iberian ribbed newt</name>
    <dbReference type="NCBI Taxonomy" id="8319"/>
    <lineage>
        <taxon>Eukaryota</taxon>
        <taxon>Metazoa</taxon>
        <taxon>Chordata</taxon>
        <taxon>Craniata</taxon>
        <taxon>Vertebrata</taxon>
        <taxon>Euteleostomi</taxon>
        <taxon>Amphibia</taxon>
        <taxon>Batrachia</taxon>
        <taxon>Caudata</taxon>
        <taxon>Salamandroidea</taxon>
        <taxon>Salamandridae</taxon>
        <taxon>Pleurodelinae</taxon>
        <taxon>Pleurodeles</taxon>
    </lineage>
</organism>
<keyword evidence="1 6" id="KW-0479">Metal-binding</keyword>
<dbReference type="GO" id="GO:0007166">
    <property type="term" value="P:cell surface receptor signaling pathway"/>
    <property type="evidence" value="ECO:0007669"/>
    <property type="project" value="InterPro"/>
</dbReference>
<feature type="compositionally biased region" description="Polar residues" evidence="7">
    <location>
        <begin position="519"/>
        <end position="530"/>
    </location>
</feature>
<dbReference type="InterPro" id="IPR036537">
    <property type="entry name" value="Adaptor_Cbl_N_dom_sf"/>
</dbReference>
<dbReference type="InterPro" id="IPR024159">
    <property type="entry name" value="Cbl_PTB"/>
</dbReference>
<dbReference type="EMBL" id="JANPWB010000011">
    <property type="protein sequence ID" value="KAJ1133319.1"/>
    <property type="molecule type" value="Genomic_DNA"/>
</dbReference>
<dbReference type="GO" id="GO:0005886">
    <property type="term" value="C:plasma membrane"/>
    <property type="evidence" value="ECO:0007669"/>
    <property type="project" value="TreeGrafter"/>
</dbReference>
<evidence type="ECO:0000313" key="11">
    <source>
        <dbReference type="Proteomes" id="UP001066276"/>
    </source>
</evidence>
<dbReference type="InterPro" id="IPR003153">
    <property type="entry name" value="Adaptor_Cbl_N_hlx"/>
</dbReference>
<dbReference type="Pfam" id="PF13920">
    <property type="entry name" value="zf-C3HC4_3"/>
    <property type="match status" value="1"/>
</dbReference>
<proteinExistence type="predicted"/>
<feature type="region of interest" description="Disordered" evidence="7">
    <location>
        <begin position="480"/>
        <end position="500"/>
    </location>
</feature>
<keyword evidence="6" id="KW-0808">Transferase</keyword>
<dbReference type="SUPFAM" id="SSF55550">
    <property type="entry name" value="SH2 domain"/>
    <property type="match status" value="1"/>
</dbReference>
<sequence>MASAGGQPGASKGGAVLRVDSKTLHKALRELEKLTKLCQSPRLKLKNSPPYLLGILPEIFKVLRSLEQQVSLNLFSDDTYFRVYLGNLLSKTKQAIQLFKEAGEKIYEETSIHRRHLTKLSLIFSHMLAELRAIFSAESSYGKNYCITKEGAAQFWRHYFGNRSIIPWVEFKEKLDTVHMVEEGPMALALKSTIDLTCNDYISIFEYDIFTRLFQPWETLLKNWTTLAVTHPGYMAFLTYDEVKARLQCYSNKPGSYIFRLSCTRLGQWAIGYVNQDGSILQTIPQNKPLFQSLMDGERDGFYLYPDGRSINPDPSHLLQPSPQNCIEVTKEQYQLYCDMGTTFQLCKICTENDKNVKIEPCGHLICSTCLTSWQQSDGQTCPFCRCEIKGHKDIKIDPLAFSRSPPRTRPSKVEGEEVWAAVEPEGYENTEPTGSVASPRNPQKAPQADRPSLALVLPPIPRRLDLLNRCTVGAQLGARPSAPSVALEGPPESDRAQSQDMDLWLRSRPLPSVPASATWDTTATPSSGADPSRPPRIRAKARLTAMDLLQGAMYQDVAAPRSHSPGVADPPHSSEPQASSARHPSALDSSDLQNGSSRSPDGSWESGHSQSHTEPAEPYLSETTPDSTSDQGVLGQTESWPSPELFTNLLFHQLCFEGYPQEHISRALTIAPDDIDLVHEILDSFQRS</sequence>
<dbReference type="Pfam" id="PF02262">
    <property type="entry name" value="Cbl_N"/>
    <property type="match status" value="1"/>
</dbReference>
<evidence type="ECO:0000256" key="3">
    <source>
        <dbReference type="ARBA" id="ARBA00022833"/>
    </source>
</evidence>
<keyword evidence="6" id="KW-0833">Ubl conjugation pathway</keyword>
<comment type="pathway">
    <text evidence="6">Protein modification; protein ubiquitination.</text>
</comment>
<dbReference type="InterPro" id="IPR014741">
    <property type="entry name" value="Adaptor_Cbl_EF_hand-like"/>
</dbReference>
<dbReference type="Gene3D" id="1.10.238.10">
    <property type="entry name" value="EF-hand"/>
    <property type="match status" value="1"/>
</dbReference>
<evidence type="ECO:0000256" key="6">
    <source>
        <dbReference type="RuleBase" id="RU367001"/>
    </source>
</evidence>
<dbReference type="Gene3D" id="3.30.505.10">
    <property type="entry name" value="SH2 domain"/>
    <property type="match status" value="1"/>
</dbReference>
<keyword evidence="3 6" id="KW-0862">Zinc</keyword>
<dbReference type="PROSITE" id="PS50089">
    <property type="entry name" value="ZF_RING_2"/>
    <property type="match status" value="1"/>
</dbReference>
<name>A0AAV7PZC6_PLEWA</name>
<comment type="domain">
    <text evidence="6">The N-terminus is composed of the phosphotyrosine binding (PTB) domain, a short linker region and the RING-type zinc finger. The PTB domain, which is also called TKB (tyrosine kinase binding) domain, is composed of three different subdomains: a four-helix bundle (4H), a calcium-binding EF hand and a divergent SH2 domain.</text>
</comment>
<dbReference type="GO" id="GO:0008270">
    <property type="term" value="F:zinc ion binding"/>
    <property type="evidence" value="ECO:0007669"/>
    <property type="project" value="UniProtKB-KW"/>
</dbReference>
<evidence type="ECO:0000256" key="1">
    <source>
        <dbReference type="ARBA" id="ARBA00022723"/>
    </source>
</evidence>
<dbReference type="GO" id="GO:0005509">
    <property type="term" value="F:calcium ion binding"/>
    <property type="evidence" value="ECO:0007669"/>
    <property type="project" value="UniProtKB-UniRule"/>
</dbReference>
<comment type="catalytic activity">
    <reaction evidence="6">
        <text>S-ubiquitinyl-[E2 ubiquitin-conjugating enzyme]-L-cysteine + [acceptor protein]-L-lysine = [E2 ubiquitin-conjugating enzyme]-L-cysteine + N(6)-ubiquitinyl-[acceptor protein]-L-lysine.</text>
        <dbReference type="EC" id="2.3.2.27"/>
    </reaction>
</comment>
<keyword evidence="2 5" id="KW-0863">Zinc-finger</keyword>
<dbReference type="GO" id="GO:0030971">
    <property type="term" value="F:receptor tyrosine kinase binding"/>
    <property type="evidence" value="ECO:0007669"/>
    <property type="project" value="TreeGrafter"/>
</dbReference>
<dbReference type="PROSITE" id="PS51506">
    <property type="entry name" value="CBL_PTB"/>
    <property type="match status" value="1"/>
</dbReference>
<evidence type="ECO:0000256" key="5">
    <source>
        <dbReference type="PROSITE-ProRule" id="PRU00175"/>
    </source>
</evidence>
<dbReference type="CDD" id="cd16708">
    <property type="entry name" value="RING-HC_Cbl"/>
    <property type="match status" value="1"/>
</dbReference>
<feature type="compositionally biased region" description="Polar residues" evidence="7">
    <location>
        <begin position="431"/>
        <end position="442"/>
    </location>
</feature>
<dbReference type="InterPro" id="IPR024162">
    <property type="entry name" value="Adaptor_Cbl"/>
</dbReference>
<evidence type="ECO:0000259" key="9">
    <source>
        <dbReference type="PROSITE" id="PS51506"/>
    </source>
</evidence>
<dbReference type="SUPFAM" id="SSF47473">
    <property type="entry name" value="EF-hand"/>
    <property type="match status" value="1"/>
</dbReference>
<dbReference type="Gene3D" id="1.10.8.10">
    <property type="entry name" value="DNA helicase RuvA subunit, C-terminal domain"/>
    <property type="match status" value="1"/>
</dbReference>
<dbReference type="PROSITE" id="PS00518">
    <property type="entry name" value="ZF_RING_1"/>
    <property type="match status" value="1"/>
</dbReference>
<feature type="region of interest" description="Disordered" evidence="7">
    <location>
        <begin position="423"/>
        <end position="453"/>
    </location>
</feature>
<dbReference type="GO" id="GO:0017124">
    <property type="term" value="F:SH3 domain binding"/>
    <property type="evidence" value="ECO:0007669"/>
    <property type="project" value="TreeGrafter"/>
</dbReference>
<dbReference type="GO" id="GO:0023051">
    <property type="term" value="P:regulation of signaling"/>
    <property type="evidence" value="ECO:0007669"/>
    <property type="project" value="InterPro"/>
</dbReference>
<dbReference type="InterPro" id="IPR017907">
    <property type="entry name" value="Znf_RING_CS"/>
</dbReference>
<dbReference type="PANTHER" id="PTHR23007">
    <property type="entry name" value="CBL"/>
    <property type="match status" value="1"/>
</dbReference>
<dbReference type="InterPro" id="IPR036860">
    <property type="entry name" value="SH2_dom_sf"/>
</dbReference>
<dbReference type="SMART" id="SM00184">
    <property type="entry name" value="RING"/>
    <property type="match status" value="1"/>
</dbReference>
<dbReference type="AlphaFoldDB" id="A0AAV7PZC6"/>
<dbReference type="Pfam" id="PF02761">
    <property type="entry name" value="Cbl_N2"/>
    <property type="match status" value="1"/>
</dbReference>
<dbReference type="InterPro" id="IPR014742">
    <property type="entry name" value="Adaptor_Cbl_SH2-like"/>
</dbReference>
<evidence type="ECO:0000313" key="10">
    <source>
        <dbReference type="EMBL" id="KAJ1133319.1"/>
    </source>
</evidence>
<dbReference type="GO" id="GO:0001784">
    <property type="term" value="F:phosphotyrosine residue binding"/>
    <property type="evidence" value="ECO:0007669"/>
    <property type="project" value="UniProtKB-UniRule"/>
</dbReference>
<dbReference type="PANTHER" id="PTHR23007:SF12">
    <property type="entry name" value="E3 UBIQUITIN-PROTEIN LIGASE CBL-C"/>
    <property type="match status" value="1"/>
</dbReference>
<feature type="region of interest" description="Disordered" evidence="7">
    <location>
        <begin position="513"/>
        <end position="536"/>
    </location>
</feature>
<dbReference type="InterPro" id="IPR013083">
    <property type="entry name" value="Znf_RING/FYVE/PHD"/>
</dbReference>
<comment type="function">
    <text evidence="6">E3 ubiquitin-protein ligase which accepts ubiquitin from specific E2 ubiquitin-conjugating enzymes, and transfers it to substrates, generally promoting their degradation by the proteasome.</text>
</comment>
<keyword evidence="11" id="KW-1185">Reference proteome</keyword>
<dbReference type="Proteomes" id="UP001066276">
    <property type="component" value="Chromosome 7"/>
</dbReference>
<evidence type="ECO:0000256" key="7">
    <source>
        <dbReference type="SAM" id="MobiDB-lite"/>
    </source>
</evidence>
<evidence type="ECO:0000256" key="2">
    <source>
        <dbReference type="ARBA" id="ARBA00022771"/>
    </source>
</evidence>
<dbReference type="FunFam" id="3.30.40.10:FF:000015">
    <property type="entry name" value="E3 ubiquitin-protein ligase CBL"/>
    <property type="match status" value="1"/>
</dbReference>
<dbReference type="GO" id="GO:0061630">
    <property type="term" value="F:ubiquitin protein ligase activity"/>
    <property type="evidence" value="ECO:0007669"/>
    <property type="project" value="UniProtKB-EC"/>
</dbReference>
<feature type="compositionally biased region" description="Polar residues" evidence="7">
    <location>
        <begin position="622"/>
        <end position="640"/>
    </location>
</feature>
<dbReference type="GO" id="GO:0045121">
    <property type="term" value="C:membrane raft"/>
    <property type="evidence" value="ECO:0007669"/>
    <property type="project" value="TreeGrafter"/>
</dbReference>
<dbReference type="InterPro" id="IPR001841">
    <property type="entry name" value="Znf_RING"/>
</dbReference>